<keyword evidence="1" id="KW-0805">Transcription regulation</keyword>
<dbReference type="InterPro" id="IPR053142">
    <property type="entry name" value="PchR_regulatory_protein"/>
</dbReference>
<dbReference type="InterPro" id="IPR009057">
    <property type="entry name" value="Homeodomain-like_sf"/>
</dbReference>
<dbReference type="Proteomes" id="UP000243924">
    <property type="component" value="Chromosome I"/>
</dbReference>
<evidence type="ECO:0000256" key="2">
    <source>
        <dbReference type="ARBA" id="ARBA00023125"/>
    </source>
</evidence>
<dbReference type="Pfam" id="PF00072">
    <property type="entry name" value="Response_reg"/>
    <property type="match status" value="1"/>
</dbReference>
<dbReference type="SMART" id="SM00448">
    <property type="entry name" value="REC"/>
    <property type="match status" value="1"/>
</dbReference>
<evidence type="ECO:0000313" key="8">
    <source>
        <dbReference type="Proteomes" id="UP000243924"/>
    </source>
</evidence>
<dbReference type="Gene3D" id="3.40.50.2300">
    <property type="match status" value="1"/>
</dbReference>
<evidence type="ECO:0000256" key="1">
    <source>
        <dbReference type="ARBA" id="ARBA00023015"/>
    </source>
</evidence>
<gene>
    <name evidence="7" type="ORF">SAMN05216210_0898</name>
</gene>
<dbReference type="InterPro" id="IPR018062">
    <property type="entry name" value="HTH_AraC-typ_CS"/>
</dbReference>
<dbReference type="SUPFAM" id="SSF52172">
    <property type="entry name" value="CheY-like"/>
    <property type="match status" value="1"/>
</dbReference>
<keyword evidence="3" id="KW-0804">Transcription</keyword>
<keyword evidence="8" id="KW-1185">Reference proteome</keyword>
<dbReference type="InterPro" id="IPR001789">
    <property type="entry name" value="Sig_transdc_resp-reg_receiver"/>
</dbReference>
<dbReference type="AlphaFoldDB" id="A0A1H2EPK4"/>
<evidence type="ECO:0000259" key="5">
    <source>
        <dbReference type="PROSITE" id="PS01124"/>
    </source>
</evidence>
<feature type="domain" description="Response regulatory" evidence="6">
    <location>
        <begin position="8"/>
        <end position="124"/>
    </location>
</feature>
<dbReference type="InterPro" id="IPR020449">
    <property type="entry name" value="Tscrpt_reg_AraC-type_HTH"/>
</dbReference>
<dbReference type="PROSITE" id="PS50110">
    <property type="entry name" value="RESPONSE_REGULATORY"/>
    <property type="match status" value="1"/>
</dbReference>
<keyword evidence="2" id="KW-0238">DNA-binding</keyword>
<dbReference type="Pfam" id="PF12833">
    <property type="entry name" value="HTH_18"/>
    <property type="match status" value="1"/>
</dbReference>
<dbReference type="PROSITE" id="PS01124">
    <property type="entry name" value="HTH_ARAC_FAMILY_2"/>
    <property type="match status" value="1"/>
</dbReference>
<name>A0A1H2EPK4_9GAMM</name>
<evidence type="ECO:0000259" key="6">
    <source>
        <dbReference type="PROSITE" id="PS50110"/>
    </source>
</evidence>
<feature type="domain" description="HTH araC/xylS-type" evidence="5">
    <location>
        <begin position="158"/>
        <end position="256"/>
    </location>
</feature>
<dbReference type="GO" id="GO:0000160">
    <property type="term" value="P:phosphorelay signal transduction system"/>
    <property type="evidence" value="ECO:0007669"/>
    <property type="project" value="InterPro"/>
</dbReference>
<protein>
    <submittedName>
        <fullName evidence="7">Response regulator receiver domain-containing protein</fullName>
    </submittedName>
</protein>
<dbReference type="Gene3D" id="1.10.10.60">
    <property type="entry name" value="Homeodomain-like"/>
    <property type="match status" value="2"/>
</dbReference>
<dbReference type="GO" id="GO:0043565">
    <property type="term" value="F:sequence-specific DNA binding"/>
    <property type="evidence" value="ECO:0007669"/>
    <property type="project" value="InterPro"/>
</dbReference>
<evidence type="ECO:0000256" key="4">
    <source>
        <dbReference type="PROSITE-ProRule" id="PRU00169"/>
    </source>
</evidence>
<dbReference type="PRINTS" id="PR00032">
    <property type="entry name" value="HTHARAC"/>
</dbReference>
<evidence type="ECO:0000313" key="7">
    <source>
        <dbReference type="EMBL" id="SDT96678.1"/>
    </source>
</evidence>
<organism evidence="7 8">
    <name type="scientific">Halopseudomonas salegens</name>
    <dbReference type="NCBI Taxonomy" id="1434072"/>
    <lineage>
        <taxon>Bacteria</taxon>
        <taxon>Pseudomonadati</taxon>
        <taxon>Pseudomonadota</taxon>
        <taxon>Gammaproteobacteria</taxon>
        <taxon>Pseudomonadales</taxon>
        <taxon>Pseudomonadaceae</taxon>
        <taxon>Halopseudomonas</taxon>
    </lineage>
</organism>
<feature type="modified residue" description="4-aspartylphosphate" evidence="4">
    <location>
        <position position="57"/>
    </location>
</feature>
<dbReference type="SUPFAM" id="SSF46689">
    <property type="entry name" value="Homeodomain-like"/>
    <property type="match status" value="2"/>
</dbReference>
<dbReference type="GO" id="GO:0009893">
    <property type="term" value="P:positive regulation of metabolic process"/>
    <property type="evidence" value="ECO:0007669"/>
    <property type="project" value="UniProtKB-ARBA"/>
</dbReference>
<keyword evidence="4" id="KW-0597">Phosphoprotein</keyword>
<dbReference type="STRING" id="1434072.SAMN05216210_0898"/>
<dbReference type="EMBL" id="LT629787">
    <property type="protein sequence ID" value="SDT96678.1"/>
    <property type="molecule type" value="Genomic_DNA"/>
</dbReference>
<accession>A0A1H2EPK4</accession>
<proteinExistence type="predicted"/>
<dbReference type="InterPro" id="IPR011006">
    <property type="entry name" value="CheY-like_superfamily"/>
</dbReference>
<dbReference type="PANTHER" id="PTHR47893:SF1">
    <property type="entry name" value="REGULATORY PROTEIN PCHR"/>
    <property type="match status" value="1"/>
</dbReference>
<dbReference type="RefSeq" id="WP_092384549.1">
    <property type="nucleotide sequence ID" value="NZ_LT629787.1"/>
</dbReference>
<reference evidence="8" key="1">
    <citation type="submission" date="2016-10" db="EMBL/GenBank/DDBJ databases">
        <authorList>
            <person name="Varghese N."/>
            <person name="Submissions S."/>
        </authorList>
    </citation>
    <scope>NUCLEOTIDE SEQUENCE [LARGE SCALE GENOMIC DNA]</scope>
    <source>
        <strain evidence="8">CECT 8338</strain>
    </source>
</reference>
<dbReference type="GO" id="GO:0003700">
    <property type="term" value="F:DNA-binding transcription factor activity"/>
    <property type="evidence" value="ECO:0007669"/>
    <property type="project" value="InterPro"/>
</dbReference>
<dbReference type="PROSITE" id="PS00041">
    <property type="entry name" value="HTH_ARAC_FAMILY_1"/>
    <property type="match status" value="1"/>
</dbReference>
<dbReference type="SMART" id="SM00342">
    <property type="entry name" value="HTH_ARAC"/>
    <property type="match status" value="1"/>
</dbReference>
<sequence length="259" mass="28844">MKPVNTPHILLIDDNLDDLAPLVTCLKSANMRVSLASVARKGYHLALALKPDLIVLDLYMPGMDGFSICRLLREEPKLNRTPIIFLSSTRQLDDRLTGLQLGSVDFVTKPYAAEEVLARIRIHLRLSSLQTAPEVHAADAIEPNDAQPHVDCDELLIRAATRLILENLAEPPSLDDLAKSVGTNQKRLLGVFRQRHGMTVFAYIRELRLQQAKHLLRGTQLPIDDIAASVGFSNSANFATAFKSHEGIPPREYRKSFQP</sequence>
<dbReference type="InterPro" id="IPR018060">
    <property type="entry name" value="HTH_AraC"/>
</dbReference>
<evidence type="ECO:0000256" key="3">
    <source>
        <dbReference type="ARBA" id="ARBA00023163"/>
    </source>
</evidence>
<dbReference type="OrthoDB" id="8874570at2"/>
<dbReference type="PANTHER" id="PTHR47893">
    <property type="entry name" value="REGULATORY PROTEIN PCHR"/>
    <property type="match status" value="1"/>
</dbReference>